<evidence type="ECO:0000313" key="1">
    <source>
        <dbReference type="EMBL" id="CAG8445891.1"/>
    </source>
</evidence>
<accession>A0ACA9K0Y1</accession>
<dbReference type="Proteomes" id="UP000789525">
    <property type="component" value="Unassembled WGS sequence"/>
</dbReference>
<sequence>MCITIEEKDISILLANNAGRPSTALVKLLKTLNIENNKSFKNILDMMQKNWIRGQDKERWQIEDKYQDKKDVLIPLFEQLRLLSDIKSTQFHYTYALILGGLLPAVRKRMAFLTYEWKRGVRFDEIILLGSSRPLLPDRESPEILKDKNDSDLPARPDWEFDGNLPTNEIEMMEFVFKQAQIPEDLRKTKIVSINSPNIRDKNGNERRAGTADTFNAWINETKPVSGSSLIISSQPFVGYQHEVALLHLPPTFQLETVGPGFTNFQNIKVGVILDNIARWAYNVNQRLEKAIKNNGAKEA</sequence>
<evidence type="ECO:0000313" key="2">
    <source>
        <dbReference type="Proteomes" id="UP000789525"/>
    </source>
</evidence>
<organism evidence="1 2">
    <name type="scientific">Acaulospora colombiana</name>
    <dbReference type="NCBI Taxonomy" id="27376"/>
    <lineage>
        <taxon>Eukaryota</taxon>
        <taxon>Fungi</taxon>
        <taxon>Fungi incertae sedis</taxon>
        <taxon>Mucoromycota</taxon>
        <taxon>Glomeromycotina</taxon>
        <taxon>Glomeromycetes</taxon>
        <taxon>Diversisporales</taxon>
        <taxon>Acaulosporaceae</taxon>
        <taxon>Acaulospora</taxon>
    </lineage>
</organism>
<protein>
    <submittedName>
        <fullName evidence="1">13950_t:CDS:1</fullName>
    </submittedName>
</protein>
<proteinExistence type="predicted"/>
<comment type="caution">
    <text evidence="1">The sequence shown here is derived from an EMBL/GenBank/DDBJ whole genome shotgun (WGS) entry which is preliminary data.</text>
</comment>
<keyword evidence="2" id="KW-1185">Reference proteome</keyword>
<reference evidence="1" key="1">
    <citation type="submission" date="2021-06" db="EMBL/GenBank/DDBJ databases">
        <authorList>
            <person name="Kallberg Y."/>
            <person name="Tangrot J."/>
            <person name="Rosling A."/>
        </authorList>
    </citation>
    <scope>NUCLEOTIDE SEQUENCE</scope>
    <source>
        <strain evidence="1">CL356</strain>
    </source>
</reference>
<gene>
    <name evidence="1" type="ORF">ACOLOM_LOCUS505</name>
</gene>
<name>A0ACA9K0Y1_9GLOM</name>
<dbReference type="EMBL" id="CAJVPT010000531">
    <property type="protein sequence ID" value="CAG8445891.1"/>
    <property type="molecule type" value="Genomic_DNA"/>
</dbReference>